<feature type="region of interest" description="Disordered" evidence="13">
    <location>
        <begin position="563"/>
        <end position="589"/>
    </location>
</feature>
<accession>A0A2J8WPH9</accession>
<dbReference type="PANTHER" id="PTHR24110:SF3">
    <property type="entry name" value="CENTROSOMAL PROTEIN OF 78 KDA"/>
    <property type="match status" value="1"/>
</dbReference>
<evidence type="ECO:0000256" key="1">
    <source>
        <dbReference type="ARBA" id="ARBA00004114"/>
    </source>
</evidence>
<dbReference type="PANTHER" id="PTHR24110">
    <property type="entry name" value="CENTROSOMAL PROTEIN OF 78 KDA"/>
    <property type="match status" value="1"/>
</dbReference>
<dbReference type="GO" id="GO:0036064">
    <property type="term" value="C:ciliary basal body"/>
    <property type="evidence" value="ECO:0007669"/>
    <property type="project" value="TreeGrafter"/>
</dbReference>
<dbReference type="EMBL" id="NDHI03003383">
    <property type="protein sequence ID" value="PNJ71676.1"/>
    <property type="molecule type" value="Genomic_DNA"/>
</dbReference>
<keyword evidence="6" id="KW-0206">Cytoskeleton</keyword>
<comment type="subcellular location">
    <subcellularLocation>
        <location evidence="2">Cytoplasm</location>
        <location evidence="2">Cytoskeleton</location>
        <location evidence="2">Cilium basal body</location>
    </subcellularLocation>
    <subcellularLocation>
        <location evidence="1">Cytoplasm</location>
        <location evidence="1">Cytoskeleton</location>
        <location evidence="1">Microtubule organizing center</location>
        <location evidence="1">Centrosome</location>
        <location evidence="1">Centriole</location>
    </subcellularLocation>
</comment>
<proteinExistence type="inferred from homology"/>
<evidence type="ECO:0000256" key="5">
    <source>
        <dbReference type="ARBA" id="ARBA00023069"/>
    </source>
</evidence>
<evidence type="ECO:0000256" key="3">
    <source>
        <dbReference type="ARBA" id="ARBA00022490"/>
    </source>
</evidence>
<evidence type="ECO:0000256" key="8">
    <source>
        <dbReference type="ARBA" id="ARBA00060239"/>
    </source>
</evidence>
<comment type="similarity">
    <text evidence="9">Belongs to the CEP78 family.</text>
</comment>
<keyword evidence="5" id="KW-0969">Cilium</keyword>
<keyword evidence="12" id="KW-0175">Coiled coil</keyword>
<evidence type="ECO:0000256" key="10">
    <source>
        <dbReference type="ARBA" id="ARBA00063880"/>
    </source>
</evidence>
<dbReference type="SMART" id="SM00368">
    <property type="entry name" value="LRR_RI"/>
    <property type="match status" value="4"/>
</dbReference>
<feature type="region of interest" description="Disordered" evidence="13">
    <location>
        <begin position="649"/>
        <end position="694"/>
    </location>
</feature>
<comment type="function">
    <text evidence="8">Centriole wall protein that localizes to mature centrioles and regulates centriole and cilia biogenesis. Involved in centrosome duplication: required for efficient PLK4 centrosomal localization and PLK4-induced overduplication of centrioles. Involved in cilium biogenesis and controls cilium length. Acts as a regulator of protein stability by preventing ubiquitination of centrosomal proteins, such as CCP110 and tektins. Associates with the EDVP complex, preventing ubiquitination and degradation of CCP110. Promotes deubiquitination of tektin proteins (TEKT1, TEKT2, TEK3, TEKT4 and TEKT5) via its interaction with USP16.</text>
</comment>
<dbReference type="GO" id="GO:0044782">
    <property type="term" value="P:cilium organization"/>
    <property type="evidence" value="ECO:0007669"/>
    <property type="project" value="TreeGrafter"/>
</dbReference>
<feature type="compositionally biased region" description="Basic and acidic residues" evidence="13">
    <location>
        <begin position="444"/>
        <end position="454"/>
    </location>
</feature>
<dbReference type="Pfam" id="PF13516">
    <property type="entry name" value="LRR_6"/>
    <property type="match status" value="2"/>
</dbReference>
<dbReference type="GO" id="GO:0030317">
    <property type="term" value="P:flagellated sperm motility"/>
    <property type="evidence" value="ECO:0007669"/>
    <property type="project" value="UniProtKB-ARBA"/>
</dbReference>
<comment type="caution">
    <text evidence="14">The sequence shown here is derived from an EMBL/GenBank/DDBJ whole genome shotgun (WGS) entry which is preliminary data.</text>
</comment>
<dbReference type="InterPro" id="IPR032675">
    <property type="entry name" value="LRR_dom_sf"/>
</dbReference>
<sequence>MIDSVKLRRDSAADFFSHYEYLCALQDSVPLPAVRACLREGVLDFNADRLRGVDWAPLLSTLKINKDLPLISIKSFFQPWLGDTGSDINKFCRSRVPAIRYKDVTFQLCKALKGCLSISSVLKNLELNGLILRERDLTLLAKGLNKSASLVHLSLANCPIGDGGLEIICQGIKSSITLKTVNFTGCNLTWQGADHMAKILKYQTMRRHEETWAESLRYRRPDLDCMAGLRRITLNCNTLIGDLGASAFADSLSEDLWLRALDLQQCGLTNEGAKALLEALETNTTLVVLDIRKNPLIDHSMMKAVIKKVLQNGRSAKSEYQWITSPSVKEPSKTAKQKKRTIILGSGHKGKATIRIVGLATKKPVSSGRKHSLGKEYYAPAPLPPGVSGFLPWRTAERAKRHRGFPLIKTRDICNQLQQPGFPVTVTVESPSSSEIEEVDDSSESVHEVPEKTSIKQEALQEKLEECLKQLKEERVIRLKADKRVSELEHENAQLRNINFSLSEALHAQSLTNMILDDEGVLGSIENSFQKFHAFLDLLKDAGLGQLATMAGIDQSDFQLLGHPQMTSSVSNPPKEEKALEDEKPEPKQNALGQVQNIQFQKITGDARIPLPLDSFPVPVSTPEALGTSSNNLGVPATEQRQESFEGFIARMCSPSPDATSGTGSQRKEEELSRNSRSSSEKKTKTGEYTKKTL</sequence>
<feature type="compositionally biased region" description="Basic and acidic residues" evidence="13">
    <location>
        <begin position="574"/>
        <end position="587"/>
    </location>
</feature>
<dbReference type="GO" id="GO:0005813">
    <property type="term" value="C:centrosome"/>
    <property type="evidence" value="ECO:0007669"/>
    <property type="project" value="TreeGrafter"/>
</dbReference>
<evidence type="ECO:0000256" key="12">
    <source>
        <dbReference type="SAM" id="Coils"/>
    </source>
</evidence>
<keyword evidence="7" id="KW-0966">Cell projection</keyword>
<evidence type="ECO:0000256" key="11">
    <source>
        <dbReference type="ARBA" id="ARBA00069623"/>
    </source>
</evidence>
<keyword evidence="4" id="KW-0970">Cilium biogenesis/degradation</keyword>
<reference evidence="14" key="1">
    <citation type="submission" date="2017-12" db="EMBL/GenBank/DDBJ databases">
        <title>High-resolution comparative analysis of great ape genomes.</title>
        <authorList>
            <person name="Pollen A."/>
            <person name="Hastie A."/>
            <person name="Hormozdiari F."/>
            <person name="Dougherty M."/>
            <person name="Liu R."/>
            <person name="Chaisson M."/>
            <person name="Hoppe E."/>
            <person name="Hill C."/>
            <person name="Pang A."/>
            <person name="Hillier L."/>
            <person name="Baker C."/>
            <person name="Armstrong J."/>
            <person name="Shendure J."/>
            <person name="Paten B."/>
            <person name="Wilson R."/>
            <person name="Chao H."/>
            <person name="Schneider V."/>
            <person name="Ventura M."/>
            <person name="Kronenberg Z."/>
            <person name="Murali S."/>
            <person name="Gordon D."/>
            <person name="Cantsilieris S."/>
            <person name="Munson K."/>
            <person name="Nelson B."/>
            <person name="Raja A."/>
            <person name="Underwood J."/>
            <person name="Diekhans M."/>
            <person name="Fiddes I."/>
            <person name="Haussler D."/>
            <person name="Eichler E."/>
        </authorList>
    </citation>
    <scope>NUCLEOTIDE SEQUENCE [LARGE SCALE GENOMIC DNA]</scope>
    <source>
        <strain evidence="14">Susie</strain>
    </source>
</reference>
<evidence type="ECO:0000256" key="2">
    <source>
        <dbReference type="ARBA" id="ARBA00004120"/>
    </source>
</evidence>
<gene>
    <name evidence="14" type="ORF">CR201_G0009150</name>
</gene>
<evidence type="ECO:0000256" key="4">
    <source>
        <dbReference type="ARBA" id="ARBA00022794"/>
    </source>
</evidence>
<dbReference type="PRINTS" id="PR02062">
    <property type="entry name" value="CENTROSOME78"/>
</dbReference>
<dbReference type="InterPro" id="IPR001611">
    <property type="entry name" value="Leu-rich_rpt"/>
</dbReference>
<dbReference type="Gene3D" id="3.80.10.10">
    <property type="entry name" value="Ribonuclease Inhibitor"/>
    <property type="match status" value="2"/>
</dbReference>
<comment type="subunit">
    <text evidence="10">Interacts with PLK4. Interacts with FAM161A. Interacts with IFT20; regulating IFT20 stability and localization. Interacts with TTC21A; regulating TTC21A stability and localization. Interacts with USP16; promoting USP16-dependent deubiquitination of tektins. Interacts with DCAF1/VPRBP; promoting localization of the EDVP complex to centrosomes. Interacts with CEP350; promoting CEP78 localization to centrosome and centriole.</text>
</comment>
<dbReference type="SUPFAM" id="SSF52047">
    <property type="entry name" value="RNI-like"/>
    <property type="match status" value="1"/>
</dbReference>
<feature type="compositionally biased region" description="Basic and acidic residues" evidence="13">
    <location>
        <begin position="666"/>
        <end position="694"/>
    </location>
</feature>
<feature type="coiled-coil region" evidence="12">
    <location>
        <begin position="454"/>
        <end position="498"/>
    </location>
</feature>
<keyword evidence="3" id="KW-0963">Cytoplasm</keyword>
<dbReference type="InterPro" id="IPR026212">
    <property type="entry name" value="Cep78"/>
</dbReference>
<feature type="region of interest" description="Disordered" evidence="13">
    <location>
        <begin position="433"/>
        <end position="454"/>
    </location>
</feature>
<organism evidence="14">
    <name type="scientific">Pongo abelii</name>
    <name type="common">Sumatran orangutan</name>
    <name type="synonym">Pongo pygmaeus abelii</name>
    <dbReference type="NCBI Taxonomy" id="9601"/>
    <lineage>
        <taxon>Eukaryota</taxon>
        <taxon>Metazoa</taxon>
        <taxon>Chordata</taxon>
        <taxon>Craniata</taxon>
        <taxon>Vertebrata</taxon>
        <taxon>Euteleostomi</taxon>
        <taxon>Mammalia</taxon>
        <taxon>Eutheria</taxon>
        <taxon>Euarchontoglires</taxon>
        <taxon>Primates</taxon>
        <taxon>Haplorrhini</taxon>
        <taxon>Catarrhini</taxon>
        <taxon>Hominidae</taxon>
        <taxon>Pongo</taxon>
    </lineage>
</organism>
<name>A0A2J8WPH9_PONAB</name>
<evidence type="ECO:0000256" key="6">
    <source>
        <dbReference type="ARBA" id="ARBA00023212"/>
    </source>
</evidence>
<dbReference type="AlphaFoldDB" id="A0A2J8WPH9"/>
<protein>
    <recommendedName>
        <fullName evidence="11">Centrosomal protein of 78 kDa</fullName>
    </recommendedName>
</protein>
<dbReference type="GO" id="GO:0005814">
    <property type="term" value="C:centriole"/>
    <property type="evidence" value="ECO:0007669"/>
    <property type="project" value="UniProtKB-SubCell"/>
</dbReference>
<evidence type="ECO:0000256" key="7">
    <source>
        <dbReference type="ARBA" id="ARBA00023273"/>
    </source>
</evidence>
<dbReference type="FunFam" id="3.80.10.10:FF:000070">
    <property type="entry name" value="Centrosomal protein of 78 kDa"/>
    <property type="match status" value="1"/>
</dbReference>
<evidence type="ECO:0000256" key="13">
    <source>
        <dbReference type="SAM" id="MobiDB-lite"/>
    </source>
</evidence>
<evidence type="ECO:0000256" key="9">
    <source>
        <dbReference type="ARBA" id="ARBA00061070"/>
    </source>
</evidence>
<dbReference type="FunFam" id="3.80.10.10:FF:000057">
    <property type="entry name" value="Centrosomal protein of 78 kDa"/>
    <property type="match status" value="1"/>
</dbReference>
<evidence type="ECO:0000313" key="14">
    <source>
        <dbReference type="EMBL" id="PNJ71676.1"/>
    </source>
</evidence>